<dbReference type="SUPFAM" id="SSF51430">
    <property type="entry name" value="NAD(P)-linked oxidoreductase"/>
    <property type="match status" value="1"/>
</dbReference>
<dbReference type="FunFam" id="3.20.20.100:FF:000015">
    <property type="entry name" value="Oxidoreductase, aldo/keto reductase family"/>
    <property type="match status" value="1"/>
</dbReference>
<dbReference type="PIRSF" id="PIRSF000097">
    <property type="entry name" value="AKR"/>
    <property type="match status" value="1"/>
</dbReference>
<evidence type="ECO:0000256" key="6">
    <source>
        <dbReference type="PIRSR" id="PIRSR000097-3"/>
    </source>
</evidence>
<dbReference type="PANTHER" id="PTHR43827">
    <property type="entry name" value="2,5-DIKETO-D-GLUCONIC ACID REDUCTASE"/>
    <property type="match status" value="1"/>
</dbReference>
<feature type="active site" description="Proton donor" evidence="4">
    <location>
        <position position="48"/>
    </location>
</feature>
<keyword evidence="9" id="KW-1185">Reference proteome</keyword>
<feature type="binding site" evidence="5">
    <location>
        <position position="104"/>
    </location>
    <ligand>
        <name>substrate</name>
    </ligand>
</feature>
<dbReference type="PANTHER" id="PTHR43827:SF3">
    <property type="entry name" value="NADP-DEPENDENT OXIDOREDUCTASE DOMAIN-CONTAINING PROTEIN"/>
    <property type="match status" value="1"/>
</dbReference>
<evidence type="ECO:0000256" key="2">
    <source>
        <dbReference type="ARBA" id="ARBA00022857"/>
    </source>
</evidence>
<dbReference type="InterPro" id="IPR023210">
    <property type="entry name" value="NADP_OxRdtase_dom"/>
</dbReference>
<dbReference type="RefSeq" id="WP_131285322.1">
    <property type="nucleotide sequence ID" value="NZ_RXLP01000027.1"/>
</dbReference>
<evidence type="ECO:0000313" key="9">
    <source>
        <dbReference type="Proteomes" id="UP000291289"/>
    </source>
</evidence>
<accession>A0A4R0QYK1</accession>
<proteinExistence type="inferred from homology"/>
<gene>
    <name evidence="8" type="ORF">EJ419_07890</name>
</gene>
<keyword evidence="2" id="KW-0521">NADP</keyword>
<comment type="similarity">
    <text evidence="1">Belongs to the aldo/keto reductase family.</text>
</comment>
<evidence type="ECO:0000256" key="1">
    <source>
        <dbReference type="ARBA" id="ARBA00007905"/>
    </source>
</evidence>
<reference evidence="8 9" key="1">
    <citation type="submission" date="2018-12" db="EMBL/GenBank/DDBJ databases">
        <title>Alloscrdovia theropitheci sp. nov: a novel taxon from the feces of the bleeding-herat monkey (Theropithecus geleda).</title>
        <authorList>
            <person name="Modesto M."/>
        </authorList>
    </citation>
    <scope>NUCLEOTIDE SEQUENCE [LARGE SCALE GENOMIC DNA]</scope>
    <source>
        <strain evidence="8 9">GLDI4/2</strain>
    </source>
</reference>
<dbReference type="InterPro" id="IPR020471">
    <property type="entry name" value="AKR"/>
</dbReference>
<dbReference type="GO" id="GO:0016616">
    <property type="term" value="F:oxidoreductase activity, acting on the CH-OH group of donors, NAD or NADP as acceptor"/>
    <property type="evidence" value="ECO:0007669"/>
    <property type="project" value="UniProtKB-ARBA"/>
</dbReference>
<dbReference type="InterPro" id="IPR036812">
    <property type="entry name" value="NAD(P)_OxRdtase_dom_sf"/>
</dbReference>
<dbReference type="AlphaFoldDB" id="A0A4R0QYK1"/>
<evidence type="ECO:0000256" key="4">
    <source>
        <dbReference type="PIRSR" id="PIRSR000097-1"/>
    </source>
</evidence>
<dbReference type="Gene3D" id="3.20.20.100">
    <property type="entry name" value="NADP-dependent oxidoreductase domain"/>
    <property type="match status" value="1"/>
</dbReference>
<name>A0A4R0QYK1_9BIFI</name>
<organism evidence="8 9">
    <name type="scientific">Alloscardovia theropitheci</name>
    <dbReference type="NCBI Taxonomy" id="2496842"/>
    <lineage>
        <taxon>Bacteria</taxon>
        <taxon>Bacillati</taxon>
        <taxon>Actinomycetota</taxon>
        <taxon>Actinomycetes</taxon>
        <taxon>Bifidobacteriales</taxon>
        <taxon>Bifidobacteriaceae</taxon>
        <taxon>Alloscardovia</taxon>
    </lineage>
</organism>
<feature type="site" description="Lowers pKa of active site Tyr" evidence="6">
    <location>
        <position position="73"/>
    </location>
</feature>
<keyword evidence="3" id="KW-0560">Oxidoreductase</keyword>
<evidence type="ECO:0000313" key="8">
    <source>
        <dbReference type="EMBL" id="TCD53556.1"/>
    </source>
</evidence>
<dbReference type="OrthoDB" id="9804790at2"/>
<protein>
    <submittedName>
        <fullName evidence="8">Aldo/keto reductase</fullName>
    </submittedName>
</protein>
<dbReference type="PRINTS" id="PR00069">
    <property type="entry name" value="ALDKETRDTASE"/>
</dbReference>
<sequence>MEYIKLNSGYEMPILGFGTYQIPPSDTKRSVENAIEVGYRHIDTAQVYRNEEGVGRAVEESNIPREEFFITSKVQTDGYDETMRGLEESFRKLRTDYVDLFIIHWPMTDSLGSYRALEQFVKDERIRSIGLSNFNHLLTQEIIDNAEIKPVINQIETHMRWQQQKMHAYLTSQDIVHESWSPLGQGQGGILTDPAIARVAEKYGKSVPQTILRYLIQENIVVIPKASSKEHALSNFEVFDFSLSDEDRDELRGLDQRTGLGHWPASMEIEKDY</sequence>
<evidence type="ECO:0000259" key="7">
    <source>
        <dbReference type="Pfam" id="PF00248"/>
    </source>
</evidence>
<feature type="domain" description="NADP-dependent oxidoreductase" evidence="7">
    <location>
        <begin position="16"/>
        <end position="254"/>
    </location>
</feature>
<dbReference type="InterPro" id="IPR018170">
    <property type="entry name" value="Aldo/ket_reductase_CS"/>
</dbReference>
<evidence type="ECO:0000256" key="3">
    <source>
        <dbReference type="ARBA" id="ARBA00023002"/>
    </source>
</evidence>
<dbReference type="Proteomes" id="UP000291289">
    <property type="component" value="Unassembled WGS sequence"/>
</dbReference>
<evidence type="ECO:0000256" key="5">
    <source>
        <dbReference type="PIRSR" id="PIRSR000097-2"/>
    </source>
</evidence>
<dbReference type="Pfam" id="PF00248">
    <property type="entry name" value="Aldo_ket_red"/>
    <property type="match status" value="1"/>
</dbReference>
<dbReference type="PROSITE" id="PS00062">
    <property type="entry name" value="ALDOKETO_REDUCTASE_2"/>
    <property type="match status" value="1"/>
</dbReference>
<comment type="caution">
    <text evidence="8">The sequence shown here is derived from an EMBL/GenBank/DDBJ whole genome shotgun (WGS) entry which is preliminary data.</text>
</comment>
<dbReference type="PROSITE" id="PS00798">
    <property type="entry name" value="ALDOKETO_REDUCTASE_1"/>
    <property type="match status" value="1"/>
</dbReference>
<dbReference type="EMBL" id="RXLP01000027">
    <property type="protein sequence ID" value="TCD53556.1"/>
    <property type="molecule type" value="Genomic_DNA"/>
</dbReference>